<evidence type="ECO:0000256" key="10">
    <source>
        <dbReference type="ARBA" id="ARBA00022842"/>
    </source>
</evidence>
<keyword evidence="21" id="KW-1185">Reference proteome</keyword>
<comment type="similarity">
    <text evidence="2 15">Belongs to the phenylalanyl-tRNA synthetase beta subunit family. Type 1 subfamily.</text>
</comment>
<dbReference type="KEGG" id="phal:H9I45_01810"/>
<dbReference type="PROSITE" id="PS51483">
    <property type="entry name" value="B5"/>
    <property type="match status" value="1"/>
</dbReference>
<keyword evidence="5 16" id="KW-0820">tRNA-binding</keyword>
<keyword evidence="12 15" id="KW-0648">Protein biosynthesis</keyword>
<feature type="binding site" evidence="15">
    <location>
        <position position="479"/>
    </location>
    <ligand>
        <name>Mg(2+)</name>
        <dbReference type="ChEBI" id="CHEBI:18420"/>
        <note>shared with alpha subunit</note>
    </ligand>
</feature>
<dbReference type="InterPro" id="IPR005121">
    <property type="entry name" value="Fdx_antiC-bd"/>
</dbReference>
<dbReference type="PROSITE" id="PS51447">
    <property type="entry name" value="FDX_ACB"/>
    <property type="match status" value="1"/>
</dbReference>
<evidence type="ECO:0000259" key="17">
    <source>
        <dbReference type="PROSITE" id="PS50886"/>
    </source>
</evidence>
<feature type="domain" description="FDX-ACB" evidence="18">
    <location>
        <begin position="715"/>
        <end position="808"/>
    </location>
</feature>
<dbReference type="InterPro" id="IPR012340">
    <property type="entry name" value="NA-bd_OB-fold"/>
</dbReference>
<dbReference type="PANTHER" id="PTHR10947">
    <property type="entry name" value="PHENYLALANYL-TRNA SYNTHETASE BETA CHAIN AND LEUCINE-RICH REPEAT-CONTAINING PROTEIN 47"/>
    <property type="match status" value="1"/>
</dbReference>
<comment type="subunit">
    <text evidence="3 15">Tetramer of two alpha and two beta subunits.</text>
</comment>
<evidence type="ECO:0000256" key="16">
    <source>
        <dbReference type="PROSITE-ProRule" id="PRU00209"/>
    </source>
</evidence>
<dbReference type="Gene3D" id="3.30.70.380">
    <property type="entry name" value="Ferrodoxin-fold anticodon-binding domain"/>
    <property type="match status" value="1"/>
</dbReference>
<feature type="binding site" evidence="15">
    <location>
        <position position="475"/>
    </location>
    <ligand>
        <name>Mg(2+)</name>
        <dbReference type="ChEBI" id="CHEBI:18420"/>
        <note>shared with alpha subunit</note>
    </ligand>
</feature>
<evidence type="ECO:0000256" key="5">
    <source>
        <dbReference type="ARBA" id="ARBA00022555"/>
    </source>
</evidence>
<dbReference type="Pfam" id="PF17759">
    <property type="entry name" value="tRNA_synthFbeta"/>
    <property type="match status" value="1"/>
</dbReference>
<dbReference type="GO" id="GO:0009328">
    <property type="term" value="C:phenylalanine-tRNA ligase complex"/>
    <property type="evidence" value="ECO:0007669"/>
    <property type="project" value="TreeGrafter"/>
</dbReference>
<dbReference type="NCBIfam" id="NF045760">
    <property type="entry name" value="YtpR"/>
    <property type="match status" value="1"/>
</dbReference>
<dbReference type="PANTHER" id="PTHR10947:SF0">
    <property type="entry name" value="PHENYLALANINE--TRNA LIGASE BETA SUBUNIT"/>
    <property type="match status" value="1"/>
</dbReference>
<evidence type="ECO:0000256" key="12">
    <source>
        <dbReference type="ARBA" id="ARBA00022917"/>
    </source>
</evidence>
<dbReference type="GO" id="GO:0004826">
    <property type="term" value="F:phenylalanine-tRNA ligase activity"/>
    <property type="evidence" value="ECO:0007669"/>
    <property type="project" value="UniProtKB-UniRule"/>
</dbReference>
<comment type="catalytic activity">
    <reaction evidence="14 15">
        <text>tRNA(Phe) + L-phenylalanine + ATP = L-phenylalanyl-tRNA(Phe) + AMP + diphosphate + H(+)</text>
        <dbReference type="Rhea" id="RHEA:19413"/>
        <dbReference type="Rhea" id="RHEA-COMP:9668"/>
        <dbReference type="Rhea" id="RHEA-COMP:9699"/>
        <dbReference type="ChEBI" id="CHEBI:15378"/>
        <dbReference type="ChEBI" id="CHEBI:30616"/>
        <dbReference type="ChEBI" id="CHEBI:33019"/>
        <dbReference type="ChEBI" id="CHEBI:58095"/>
        <dbReference type="ChEBI" id="CHEBI:78442"/>
        <dbReference type="ChEBI" id="CHEBI:78531"/>
        <dbReference type="ChEBI" id="CHEBI:456215"/>
        <dbReference type="EC" id="6.1.1.20"/>
    </reaction>
</comment>
<evidence type="ECO:0000256" key="14">
    <source>
        <dbReference type="ARBA" id="ARBA00049255"/>
    </source>
</evidence>
<dbReference type="FunFam" id="3.50.40.10:FF:000001">
    <property type="entry name" value="Phenylalanine--tRNA ligase beta subunit"/>
    <property type="match status" value="1"/>
</dbReference>
<dbReference type="CDD" id="cd00769">
    <property type="entry name" value="PheRS_beta_core"/>
    <property type="match status" value="1"/>
</dbReference>
<reference evidence="20 21" key="1">
    <citation type="journal article" date="2016" name="Int. J. Syst. Evol. Microbiol.">
        <title>Polaribacter haliotis sp. nov., isolated from the gut of abalone Haliotis discus hannai.</title>
        <authorList>
            <person name="Kim Y.O."/>
            <person name="Park I.S."/>
            <person name="Park S."/>
            <person name="Nam B.H."/>
            <person name="Park J.M."/>
            <person name="Kim D.G."/>
            <person name="Yoon J.H."/>
        </authorList>
    </citation>
    <scope>NUCLEOTIDE SEQUENCE [LARGE SCALE GENOMIC DNA]</scope>
    <source>
        <strain evidence="20 21">KCTC 52418</strain>
    </source>
</reference>
<evidence type="ECO:0000256" key="4">
    <source>
        <dbReference type="ARBA" id="ARBA00022490"/>
    </source>
</evidence>
<dbReference type="SMART" id="SM00873">
    <property type="entry name" value="B3_4"/>
    <property type="match status" value="1"/>
</dbReference>
<accession>A0A7L8AGV1</accession>
<feature type="domain" description="B5" evidence="19">
    <location>
        <begin position="415"/>
        <end position="491"/>
    </location>
</feature>
<keyword evidence="7 15" id="KW-0479">Metal-binding</keyword>
<dbReference type="FunFam" id="3.30.70.380:FF:000001">
    <property type="entry name" value="Phenylalanine--tRNA ligase beta subunit"/>
    <property type="match status" value="1"/>
</dbReference>
<dbReference type="InterPro" id="IPR041616">
    <property type="entry name" value="PheRS_beta_core"/>
</dbReference>
<gene>
    <name evidence="15" type="primary">pheT</name>
    <name evidence="20" type="ORF">H9I45_01810</name>
</gene>
<dbReference type="Gene3D" id="3.30.56.10">
    <property type="match status" value="2"/>
</dbReference>
<evidence type="ECO:0000256" key="11">
    <source>
        <dbReference type="ARBA" id="ARBA00022884"/>
    </source>
</evidence>
<dbReference type="Gene3D" id="3.50.40.10">
    <property type="entry name" value="Phenylalanyl-trna Synthetase, Chain B, domain 3"/>
    <property type="match status" value="1"/>
</dbReference>
<feature type="domain" description="TRNA-binding" evidence="17">
    <location>
        <begin position="42"/>
        <end position="155"/>
    </location>
</feature>
<dbReference type="SUPFAM" id="SSF56037">
    <property type="entry name" value="PheT/TilS domain"/>
    <property type="match status" value="1"/>
</dbReference>
<keyword evidence="4 15" id="KW-0963">Cytoplasm</keyword>
<dbReference type="InterPro" id="IPR005146">
    <property type="entry name" value="B3/B4_tRNA-bd"/>
</dbReference>
<dbReference type="InterPro" id="IPR036690">
    <property type="entry name" value="Fdx_antiC-bd_sf"/>
</dbReference>
<keyword evidence="6 15" id="KW-0436">Ligase</keyword>
<evidence type="ECO:0000313" key="20">
    <source>
        <dbReference type="EMBL" id="QOD61207.1"/>
    </source>
</evidence>
<organism evidence="20 21">
    <name type="scientific">Polaribacter haliotis</name>
    <dbReference type="NCBI Taxonomy" id="1888915"/>
    <lineage>
        <taxon>Bacteria</taxon>
        <taxon>Pseudomonadati</taxon>
        <taxon>Bacteroidota</taxon>
        <taxon>Flavobacteriia</taxon>
        <taxon>Flavobacteriales</taxon>
        <taxon>Flavobacteriaceae</taxon>
    </lineage>
</organism>
<dbReference type="SUPFAM" id="SSF55681">
    <property type="entry name" value="Class II aaRS and biotin synthetases"/>
    <property type="match status" value="1"/>
</dbReference>
<feature type="binding site" evidence="15">
    <location>
        <position position="469"/>
    </location>
    <ligand>
        <name>Mg(2+)</name>
        <dbReference type="ChEBI" id="CHEBI:18420"/>
        <note>shared with alpha subunit</note>
    </ligand>
</feature>
<dbReference type="AlphaFoldDB" id="A0A7L8AGV1"/>
<dbReference type="Gene3D" id="2.40.50.140">
    <property type="entry name" value="Nucleic acid-binding proteins"/>
    <property type="match status" value="1"/>
</dbReference>
<dbReference type="FunFam" id="2.40.50.140:FF:000045">
    <property type="entry name" value="Phenylalanine--tRNA ligase beta subunit"/>
    <property type="match status" value="1"/>
</dbReference>
<dbReference type="InterPro" id="IPR020825">
    <property type="entry name" value="Phe-tRNA_synthase-like_B3/B4"/>
</dbReference>
<dbReference type="PROSITE" id="PS50886">
    <property type="entry name" value="TRBD"/>
    <property type="match status" value="1"/>
</dbReference>
<evidence type="ECO:0000259" key="19">
    <source>
        <dbReference type="PROSITE" id="PS51483"/>
    </source>
</evidence>
<dbReference type="InterPro" id="IPR045060">
    <property type="entry name" value="Phe-tRNA-ligase_IIc_bsu"/>
</dbReference>
<sequence>MKISYNWLKQFLQTDWEPVKTGELLTDLGLEVEGIETKESIKGSLKGIVVGEVLTCVQHPNADRLKVTTVNLGSGEPVQIVCGAPNVAAGQKVPVATIGTVLYDDKGEGFKIKKGKIRGEESHGMICAEDELGLGSGHDGIMVLDAEIAVGTLASAVFNIETDYVFEIGLTPNRSDAMSHFGVARDLKAGLIQQDVNLELISPSVSDFHVDERTLRIDVEVEDKDQAPRYCGITITDVEVKESPEWIQNRLKAIGITPKNNIVDITNYVLHELGQPLHAFDAQKVKGNKILVKTLEEGTKFTTLDEVERELSSDDIMICDGDSNPLCIAGVFGGLQSGVTENTTSIFLESAYFNPVSVRKTAKRHALNTDASFRFERGIDINMTEYALKRAALLIEEYAGGKMASDVSDFYPVKIEDFQVFLSYENAYRLIGQEIPRETIKNILASLEIKINSETEGGLGLTIPSYRTDVQREADIIEEILRVYGYNNIEFSHKLNTSISFDSNKETKIENVVANQLTAQGFNETMANSLTKPEYATLSENINEQANVEMLNPLSNDLKVMRQSLLFSGLESVAYNINRKNNSLKFYEFGKTYHKYSEKYQEDKHLTLFVTGNRTNDSWKVSAQKSDFFYVKGVIKGVLSRLGIDNLKSTPSKLDVFSEGISFGLGKMKLVDFGVVKNSLLKEFGIKQEVLYADFNWDTILKLTGNKNIKVTELTKFPAVKRDLALLLDSKTAFKEVYNLAFQSEKNLLKEVDLFDVYEGDKLPEGKKSYAVSFLLQDETKTLADKQIDKIMQKLQQTFEKNLDAVLR</sequence>
<comment type="cofactor">
    <cofactor evidence="15">
        <name>Mg(2+)</name>
        <dbReference type="ChEBI" id="CHEBI:18420"/>
    </cofactor>
    <text evidence="15">Binds 2 magnesium ions per tetramer.</text>
</comment>
<evidence type="ECO:0000256" key="13">
    <source>
        <dbReference type="ARBA" id="ARBA00023146"/>
    </source>
</evidence>
<evidence type="ECO:0000256" key="9">
    <source>
        <dbReference type="ARBA" id="ARBA00022840"/>
    </source>
</evidence>
<comment type="subcellular location">
    <subcellularLocation>
        <location evidence="1 15">Cytoplasm</location>
    </subcellularLocation>
</comment>
<dbReference type="Proteomes" id="UP000516764">
    <property type="component" value="Chromosome"/>
</dbReference>
<protein>
    <recommendedName>
        <fullName evidence="15">Phenylalanine--tRNA ligase beta subunit</fullName>
        <ecNumber evidence="15">6.1.1.20</ecNumber>
    </recommendedName>
    <alternativeName>
        <fullName evidence="15">Phenylalanyl-tRNA synthetase beta subunit</fullName>
        <shortName evidence="15">PheRS</shortName>
    </alternativeName>
</protein>
<dbReference type="CDD" id="cd02796">
    <property type="entry name" value="tRNA_bind_bactPheRS"/>
    <property type="match status" value="1"/>
</dbReference>
<dbReference type="Pfam" id="PF01588">
    <property type="entry name" value="tRNA_bind"/>
    <property type="match status" value="1"/>
</dbReference>
<dbReference type="SUPFAM" id="SSF50249">
    <property type="entry name" value="Nucleic acid-binding proteins"/>
    <property type="match status" value="1"/>
</dbReference>
<dbReference type="Pfam" id="PF03484">
    <property type="entry name" value="B5"/>
    <property type="match status" value="1"/>
</dbReference>
<dbReference type="SMART" id="SM00896">
    <property type="entry name" value="FDX-ACB"/>
    <property type="match status" value="1"/>
</dbReference>
<dbReference type="EMBL" id="CP061813">
    <property type="protein sequence ID" value="QOD61207.1"/>
    <property type="molecule type" value="Genomic_DNA"/>
</dbReference>
<evidence type="ECO:0000256" key="7">
    <source>
        <dbReference type="ARBA" id="ARBA00022723"/>
    </source>
</evidence>
<dbReference type="Pfam" id="PF03147">
    <property type="entry name" value="FDX-ACB"/>
    <property type="match status" value="1"/>
</dbReference>
<evidence type="ECO:0000259" key="18">
    <source>
        <dbReference type="PROSITE" id="PS51447"/>
    </source>
</evidence>
<dbReference type="GO" id="GO:0005524">
    <property type="term" value="F:ATP binding"/>
    <property type="evidence" value="ECO:0007669"/>
    <property type="project" value="UniProtKB-UniRule"/>
</dbReference>
<dbReference type="GO" id="GO:0000287">
    <property type="term" value="F:magnesium ion binding"/>
    <property type="evidence" value="ECO:0007669"/>
    <property type="project" value="UniProtKB-UniRule"/>
</dbReference>
<evidence type="ECO:0000256" key="8">
    <source>
        <dbReference type="ARBA" id="ARBA00022741"/>
    </source>
</evidence>
<dbReference type="InterPro" id="IPR005147">
    <property type="entry name" value="tRNA_synthase_B5-dom"/>
</dbReference>
<keyword evidence="11 16" id="KW-0694">RNA-binding</keyword>
<dbReference type="GO" id="GO:0000049">
    <property type="term" value="F:tRNA binding"/>
    <property type="evidence" value="ECO:0007669"/>
    <property type="project" value="UniProtKB-UniRule"/>
</dbReference>
<dbReference type="InterPro" id="IPR009061">
    <property type="entry name" value="DNA-bd_dom_put_sf"/>
</dbReference>
<keyword evidence="13 15" id="KW-0030">Aminoacyl-tRNA synthetase</keyword>
<dbReference type="GO" id="GO:0006432">
    <property type="term" value="P:phenylalanyl-tRNA aminoacylation"/>
    <property type="evidence" value="ECO:0007669"/>
    <property type="project" value="UniProtKB-UniRule"/>
</dbReference>
<dbReference type="InterPro" id="IPR045864">
    <property type="entry name" value="aa-tRNA-synth_II/BPL/LPL"/>
</dbReference>
<evidence type="ECO:0000256" key="15">
    <source>
        <dbReference type="HAMAP-Rule" id="MF_00283"/>
    </source>
</evidence>
<evidence type="ECO:0000256" key="2">
    <source>
        <dbReference type="ARBA" id="ARBA00008653"/>
    </source>
</evidence>
<dbReference type="SUPFAM" id="SSF46955">
    <property type="entry name" value="Putative DNA-binding domain"/>
    <property type="match status" value="1"/>
</dbReference>
<dbReference type="Pfam" id="PF03483">
    <property type="entry name" value="B3_4"/>
    <property type="match status" value="1"/>
</dbReference>
<proteinExistence type="inferred from homology"/>
<dbReference type="HAMAP" id="MF_00283">
    <property type="entry name" value="Phe_tRNA_synth_beta1"/>
    <property type="match status" value="1"/>
</dbReference>
<keyword evidence="8 15" id="KW-0547">Nucleotide-binding</keyword>
<dbReference type="SUPFAM" id="SSF54991">
    <property type="entry name" value="Anticodon-binding domain of PheRS"/>
    <property type="match status" value="1"/>
</dbReference>
<dbReference type="NCBIfam" id="TIGR00472">
    <property type="entry name" value="pheT_bact"/>
    <property type="match status" value="1"/>
</dbReference>
<dbReference type="InterPro" id="IPR002547">
    <property type="entry name" value="tRNA-bd_dom"/>
</dbReference>
<dbReference type="SMART" id="SM00874">
    <property type="entry name" value="B5"/>
    <property type="match status" value="1"/>
</dbReference>
<dbReference type="RefSeq" id="WP_088353643.1">
    <property type="nucleotide sequence ID" value="NZ_CP061813.1"/>
</dbReference>
<dbReference type="OrthoDB" id="9805455at2"/>
<feature type="binding site" evidence="15">
    <location>
        <position position="478"/>
    </location>
    <ligand>
        <name>Mg(2+)</name>
        <dbReference type="ChEBI" id="CHEBI:18420"/>
        <note>shared with alpha subunit</note>
    </ligand>
</feature>
<evidence type="ECO:0000313" key="21">
    <source>
        <dbReference type="Proteomes" id="UP000516764"/>
    </source>
</evidence>
<evidence type="ECO:0000256" key="3">
    <source>
        <dbReference type="ARBA" id="ARBA00011209"/>
    </source>
</evidence>
<dbReference type="InterPro" id="IPR004532">
    <property type="entry name" value="Phe-tRNA-ligase_IIc_bsu_bact"/>
</dbReference>
<dbReference type="EC" id="6.1.1.20" evidence="15"/>
<dbReference type="Gene3D" id="3.30.930.10">
    <property type="entry name" value="Bira Bifunctional Protein, Domain 2"/>
    <property type="match status" value="1"/>
</dbReference>
<dbReference type="InterPro" id="IPR033714">
    <property type="entry name" value="tRNA_bind_bactPheRS"/>
</dbReference>
<keyword evidence="10 15" id="KW-0460">Magnesium</keyword>
<keyword evidence="9 15" id="KW-0067">ATP-binding</keyword>
<evidence type="ECO:0000256" key="6">
    <source>
        <dbReference type="ARBA" id="ARBA00022598"/>
    </source>
</evidence>
<name>A0A7L8AGV1_9FLAO</name>
<evidence type="ECO:0000256" key="1">
    <source>
        <dbReference type="ARBA" id="ARBA00004496"/>
    </source>
</evidence>